<dbReference type="RefSeq" id="WP_149098959.1">
    <property type="nucleotide sequence ID" value="NZ_BMMG01000004.1"/>
</dbReference>
<evidence type="ECO:0000313" key="3">
    <source>
        <dbReference type="EMBL" id="MFA1770926.1"/>
    </source>
</evidence>
<comment type="caution">
    <text evidence="2">The sequence shown here is derived from an EMBL/GenBank/DDBJ whole genome shotgun (WGS) entry which is preliminary data.</text>
</comment>
<proteinExistence type="predicted"/>
<evidence type="ECO:0000313" key="2">
    <source>
        <dbReference type="EMBL" id="KAA6433299.1"/>
    </source>
</evidence>
<reference evidence="3 5" key="3">
    <citation type="submission" date="2024-08" db="EMBL/GenBank/DDBJ databases">
        <authorList>
            <person name="Wei W."/>
        </authorList>
    </citation>
    <scope>NUCLEOTIDE SEQUENCE [LARGE SCALE GENOMIC DNA]</scope>
    <source>
        <strain evidence="3 5">XU2</strain>
    </source>
</reference>
<reference evidence="2 4" key="1">
    <citation type="submission" date="2019-07" db="EMBL/GenBank/DDBJ databases">
        <authorList>
            <person name="Qu J.-H."/>
        </authorList>
    </citation>
    <scope>NUCLEOTIDE SEQUENCE [LARGE SCALE GENOMIC DNA]</scope>
    <source>
        <strain evidence="2 4">MDT1-10-3</strain>
    </source>
</reference>
<evidence type="ECO:0000313" key="4">
    <source>
        <dbReference type="Proteomes" id="UP000323866"/>
    </source>
</evidence>
<sequence length="127" mass="14594">MDHLQREQIITKYLESYNRFDVEGMVAHFSEDIVFENVANGEVNLSLKGVDPFKQQAEQAKAYFSSRKQTPISFYHQDDQTEVVLDYHAVLAMDFPTGQKKGDALKLQGKSVFTFSRDKIIKLEDIS</sequence>
<protein>
    <submittedName>
        <fullName evidence="2">Nuclear transport factor 2 family protein</fullName>
    </submittedName>
</protein>
<accession>A0A5M8QBG2</accession>
<reference evidence="2 4" key="2">
    <citation type="submission" date="2019-09" db="EMBL/GenBank/DDBJ databases">
        <title>A bacterium isolated from glacier soil.</title>
        <authorList>
            <person name="Liu Q."/>
        </authorList>
    </citation>
    <scope>NUCLEOTIDE SEQUENCE [LARGE SCALE GENOMIC DNA]</scope>
    <source>
        <strain evidence="2 4">MDT1-10-3</strain>
    </source>
</reference>
<feature type="domain" description="SnoaL-like" evidence="1">
    <location>
        <begin position="11"/>
        <end position="121"/>
    </location>
</feature>
<dbReference type="InterPro" id="IPR032710">
    <property type="entry name" value="NTF2-like_dom_sf"/>
</dbReference>
<gene>
    <name evidence="3" type="ORF">ACD591_06455</name>
    <name evidence="2" type="ORF">FOE74_12505</name>
</gene>
<dbReference type="Pfam" id="PF12680">
    <property type="entry name" value="SnoaL_2"/>
    <property type="match status" value="1"/>
</dbReference>
<organism evidence="2 4">
    <name type="scientific">Rufibacter glacialis</name>
    <dbReference type="NCBI Taxonomy" id="1259555"/>
    <lineage>
        <taxon>Bacteria</taxon>
        <taxon>Pseudomonadati</taxon>
        <taxon>Bacteroidota</taxon>
        <taxon>Cytophagia</taxon>
        <taxon>Cytophagales</taxon>
        <taxon>Hymenobacteraceae</taxon>
        <taxon>Rufibacter</taxon>
    </lineage>
</organism>
<dbReference type="EMBL" id="VKKZ01000021">
    <property type="protein sequence ID" value="KAA6433299.1"/>
    <property type="molecule type" value="Genomic_DNA"/>
</dbReference>
<dbReference type="Proteomes" id="UP000323866">
    <property type="component" value="Unassembled WGS sequence"/>
</dbReference>
<dbReference type="OrthoDB" id="582835at2"/>
<evidence type="ECO:0000313" key="5">
    <source>
        <dbReference type="Proteomes" id="UP001570846"/>
    </source>
</evidence>
<keyword evidence="5" id="KW-1185">Reference proteome</keyword>
<dbReference type="AlphaFoldDB" id="A0A5M8QBG2"/>
<dbReference type="SUPFAM" id="SSF54427">
    <property type="entry name" value="NTF2-like"/>
    <property type="match status" value="1"/>
</dbReference>
<evidence type="ECO:0000259" key="1">
    <source>
        <dbReference type="Pfam" id="PF12680"/>
    </source>
</evidence>
<name>A0A5M8QBG2_9BACT</name>
<dbReference type="EMBL" id="JBGOGF010000003">
    <property type="protein sequence ID" value="MFA1770926.1"/>
    <property type="molecule type" value="Genomic_DNA"/>
</dbReference>
<dbReference type="Gene3D" id="3.10.450.50">
    <property type="match status" value="1"/>
</dbReference>
<dbReference type="Proteomes" id="UP001570846">
    <property type="component" value="Unassembled WGS sequence"/>
</dbReference>
<dbReference type="InterPro" id="IPR037401">
    <property type="entry name" value="SnoaL-like"/>
</dbReference>